<dbReference type="Proteomes" id="UP000034543">
    <property type="component" value="Unassembled WGS sequence"/>
</dbReference>
<evidence type="ECO:0000313" key="8">
    <source>
        <dbReference type="EMBL" id="KKS85059.1"/>
    </source>
</evidence>
<dbReference type="Pfam" id="PF08478">
    <property type="entry name" value="POTRA_1"/>
    <property type="match status" value="1"/>
</dbReference>
<evidence type="ECO:0000256" key="4">
    <source>
        <dbReference type="ARBA" id="ARBA00022989"/>
    </source>
</evidence>
<gene>
    <name evidence="8" type="ORF">UV59_C0011G0015</name>
</gene>
<keyword evidence="3 6" id="KW-0812">Transmembrane</keyword>
<dbReference type="EMBL" id="LCFB01000011">
    <property type="protein sequence ID" value="KKS85059.1"/>
    <property type="molecule type" value="Genomic_DNA"/>
</dbReference>
<dbReference type="Gene3D" id="3.10.20.310">
    <property type="entry name" value="membrane protein fhac"/>
    <property type="match status" value="1"/>
</dbReference>
<feature type="transmembrane region" description="Helical" evidence="6">
    <location>
        <begin position="5"/>
        <end position="28"/>
    </location>
</feature>
<keyword evidence="6" id="KW-0472">Membrane</keyword>
<accession>A0A0G1CHU9</accession>
<keyword evidence="2 8" id="KW-0132">Cell division</keyword>
<dbReference type="PANTHER" id="PTHR37820">
    <property type="entry name" value="CELL DIVISION PROTEIN DIVIB"/>
    <property type="match status" value="1"/>
</dbReference>
<evidence type="ECO:0000256" key="6">
    <source>
        <dbReference type="SAM" id="Phobius"/>
    </source>
</evidence>
<evidence type="ECO:0000256" key="3">
    <source>
        <dbReference type="ARBA" id="ARBA00022692"/>
    </source>
</evidence>
<keyword evidence="5" id="KW-0131">Cell cycle</keyword>
<dbReference type="GO" id="GO:0051301">
    <property type="term" value="P:cell division"/>
    <property type="evidence" value="ECO:0007669"/>
    <property type="project" value="UniProtKB-KW"/>
</dbReference>
<dbReference type="AlphaFoldDB" id="A0A0G1CHU9"/>
<dbReference type="GO" id="GO:0005886">
    <property type="term" value="C:plasma membrane"/>
    <property type="evidence" value="ECO:0007669"/>
    <property type="project" value="TreeGrafter"/>
</dbReference>
<dbReference type="PANTHER" id="PTHR37820:SF1">
    <property type="entry name" value="CELL DIVISION PROTEIN FTSQ"/>
    <property type="match status" value="1"/>
</dbReference>
<protein>
    <submittedName>
        <fullName evidence="8">Cell division protein FtsQ</fullName>
    </submittedName>
</protein>
<evidence type="ECO:0000313" key="9">
    <source>
        <dbReference type="Proteomes" id="UP000034543"/>
    </source>
</evidence>
<evidence type="ECO:0000259" key="7">
    <source>
        <dbReference type="Pfam" id="PF08478"/>
    </source>
</evidence>
<keyword evidence="4 6" id="KW-1133">Transmembrane helix</keyword>
<evidence type="ECO:0000256" key="5">
    <source>
        <dbReference type="ARBA" id="ARBA00023306"/>
    </source>
</evidence>
<organism evidence="8 9">
    <name type="scientific">Candidatus Gottesmanbacteria bacterium GW2011_GWA1_43_11</name>
    <dbReference type="NCBI Taxonomy" id="1618436"/>
    <lineage>
        <taxon>Bacteria</taxon>
        <taxon>Candidatus Gottesmaniibacteriota</taxon>
    </lineage>
</organism>
<dbReference type="STRING" id="1618436.UV59_C0011G0015"/>
<sequence>MRRRIFPLTAFSIAVILLITGVSLILFFSESLFQIKTVTIAGNPETVNTSVLSRQKNLLLLSQNKLKQELIAASPWIEDVEVKKQFPSTLQLVIHERIAIAEYQDEANRFFLDKTGRLMPVLSVKNFNTVQVFCSIAEKSTGQTVTNQLVLHGLLLIDAFKKTVGNEIFKLTCQEDVKTIQLSLPDTTVLVSADSEPEKTVSSLQLLLKQFRIEGNRPETIDMRFEKPVLIPNGIEVPVLSIPETSEEASQDATKI</sequence>
<evidence type="ECO:0000256" key="1">
    <source>
        <dbReference type="ARBA" id="ARBA00022475"/>
    </source>
</evidence>
<dbReference type="InterPro" id="IPR013685">
    <property type="entry name" value="POTRA_FtsQ_type"/>
</dbReference>
<proteinExistence type="predicted"/>
<feature type="domain" description="POTRA" evidence="7">
    <location>
        <begin position="34"/>
        <end position="97"/>
    </location>
</feature>
<comment type="caution">
    <text evidence="8">The sequence shown here is derived from an EMBL/GenBank/DDBJ whole genome shotgun (WGS) entry which is preliminary data.</text>
</comment>
<reference evidence="8 9" key="1">
    <citation type="journal article" date="2015" name="Nature">
        <title>rRNA introns, odd ribosomes, and small enigmatic genomes across a large radiation of phyla.</title>
        <authorList>
            <person name="Brown C.T."/>
            <person name="Hug L.A."/>
            <person name="Thomas B.C."/>
            <person name="Sharon I."/>
            <person name="Castelle C.J."/>
            <person name="Singh A."/>
            <person name="Wilkins M.J."/>
            <person name="Williams K.H."/>
            <person name="Banfield J.F."/>
        </authorList>
    </citation>
    <scope>NUCLEOTIDE SEQUENCE [LARGE SCALE GENOMIC DNA]</scope>
</reference>
<evidence type="ECO:0000256" key="2">
    <source>
        <dbReference type="ARBA" id="ARBA00022618"/>
    </source>
</evidence>
<dbReference type="InterPro" id="IPR050487">
    <property type="entry name" value="FtsQ_DivIB"/>
</dbReference>
<name>A0A0G1CHU9_9BACT</name>
<keyword evidence="1" id="KW-1003">Cell membrane</keyword>